<dbReference type="EMBL" id="FN649740">
    <property type="protein sequence ID" value="CBJ27094.1"/>
    <property type="molecule type" value="Genomic_DNA"/>
</dbReference>
<keyword evidence="6" id="KW-1185">Reference proteome</keyword>
<evidence type="ECO:0000256" key="1">
    <source>
        <dbReference type="ARBA" id="ARBA00022723"/>
    </source>
</evidence>
<reference evidence="5 6" key="1">
    <citation type="journal article" date="2010" name="Nature">
        <title>The Ectocarpus genome and the independent evolution of multicellularity in brown algae.</title>
        <authorList>
            <person name="Cock J.M."/>
            <person name="Sterck L."/>
            <person name="Rouze P."/>
            <person name="Scornet D."/>
            <person name="Allen A.E."/>
            <person name="Amoutzias G."/>
            <person name="Anthouard V."/>
            <person name="Artiguenave F."/>
            <person name="Aury J.M."/>
            <person name="Badger J.H."/>
            <person name="Beszteri B."/>
            <person name="Billiau K."/>
            <person name="Bonnet E."/>
            <person name="Bothwell J.H."/>
            <person name="Bowler C."/>
            <person name="Boyen C."/>
            <person name="Brownlee C."/>
            <person name="Carrano C.J."/>
            <person name="Charrier B."/>
            <person name="Cho G.Y."/>
            <person name="Coelho S.M."/>
            <person name="Collen J."/>
            <person name="Corre E."/>
            <person name="Da Silva C."/>
            <person name="Delage L."/>
            <person name="Delaroque N."/>
            <person name="Dittami S.M."/>
            <person name="Doulbeau S."/>
            <person name="Elias M."/>
            <person name="Farnham G."/>
            <person name="Gachon C.M."/>
            <person name="Gschloessl B."/>
            <person name="Heesch S."/>
            <person name="Jabbari K."/>
            <person name="Jubin C."/>
            <person name="Kawai H."/>
            <person name="Kimura K."/>
            <person name="Kloareg B."/>
            <person name="Kupper F.C."/>
            <person name="Lang D."/>
            <person name="Le Bail A."/>
            <person name="Leblanc C."/>
            <person name="Lerouge P."/>
            <person name="Lohr M."/>
            <person name="Lopez P.J."/>
            <person name="Martens C."/>
            <person name="Maumus F."/>
            <person name="Michel G."/>
            <person name="Miranda-Saavedra D."/>
            <person name="Morales J."/>
            <person name="Moreau H."/>
            <person name="Motomura T."/>
            <person name="Nagasato C."/>
            <person name="Napoli C.A."/>
            <person name="Nelson D.R."/>
            <person name="Nyvall-Collen P."/>
            <person name="Peters A.F."/>
            <person name="Pommier C."/>
            <person name="Potin P."/>
            <person name="Poulain J."/>
            <person name="Quesneville H."/>
            <person name="Read B."/>
            <person name="Rensing S.A."/>
            <person name="Ritter A."/>
            <person name="Rousvoal S."/>
            <person name="Samanta M."/>
            <person name="Samson G."/>
            <person name="Schroeder D.C."/>
            <person name="Segurens B."/>
            <person name="Strittmatter M."/>
            <person name="Tonon T."/>
            <person name="Tregear J.W."/>
            <person name="Valentin K."/>
            <person name="von Dassow P."/>
            <person name="Yamagishi T."/>
            <person name="Van de Peer Y."/>
            <person name="Wincker P."/>
        </authorList>
    </citation>
    <scope>NUCLEOTIDE SEQUENCE [LARGE SCALE GENOMIC DNA]</scope>
    <source>
        <strain evidence="6">Ec32 / CCAP1310/4</strain>
    </source>
</reference>
<feature type="region of interest" description="Disordered" evidence="4">
    <location>
        <begin position="1"/>
        <end position="20"/>
    </location>
</feature>
<dbReference type="SUPFAM" id="SSF57850">
    <property type="entry name" value="RING/U-box"/>
    <property type="match status" value="1"/>
</dbReference>
<dbReference type="EMBL" id="FN648763">
    <property type="protein sequence ID" value="CBJ27094.1"/>
    <property type="molecule type" value="Genomic_DNA"/>
</dbReference>
<feature type="compositionally biased region" description="Pro residues" evidence="4">
    <location>
        <begin position="180"/>
        <end position="194"/>
    </location>
</feature>
<accession>D7G479</accession>
<dbReference type="OrthoDB" id="10362098at2759"/>
<evidence type="ECO:0000313" key="5">
    <source>
        <dbReference type="EMBL" id="CBJ27094.1"/>
    </source>
</evidence>
<evidence type="ECO:0000256" key="2">
    <source>
        <dbReference type="ARBA" id="ARBA00022771"/>
    </source>
</evidence>
<keyword evidence="2" id="KW-0863">Zinc-finger</keyword>
<evidence type="ECO:0000256" key="4">
    <source>
        <dbReference type="SAM" id="MobiDB-lite"/>
    </source>
</evidence>
<protein>
    <recommendedName>
        <fullName evidence="7">ZZ-type domain-containing protein</fullName>
    </recommendedName>
</protein>
<feature type="compositionally biased region" description="Polar residues" evidence="4">
    <location>
        <begin position="113"/>
        <end position="127"/>
    </location>
</feature>
<dbReference type="AlphaFoldDB" id="D7G479"/>
<dbReference type="InParanoid" id="D7G479"/>
<organism evidence="5 6">
    <name type="scientific">Ectocarpus siliculosus</name>
    <name type="common">Brown alga</name>
    <name type="synonym">Conferva siliculosa</name>
    <dbReference type="NCBI Taxonomy" id="2880"/>
    <lineage>
        <taxon>Eukaryota</taxon>
        <taxon>Sar</taxon>
        <taxon>Stramenopiles</taxon>
        <taxon>Ochrophyta</taxon>
        <taxon>PX clade</taxon>
        <taxon>Phaeophyceae</taxon>
        <taxon>Ectocarpales</taxon>
        <taxon>Ectocarpaceae</taxon>
        <taxon>Ectocarpus</taxon>
    </lineage>
</organism>
<sequence>MAAKMATPLEGRGRKRKRQVSWAAAELLEEVKLFHMAKPVNPSIPPPVVDDGGEDAASQPGLALLGLLGVESSSSLPASTSSFSAASPSPASVDSSSTTFHAPVGGAGIVNGGDNSHPSTTSAQLPSDVQGGSFVGSSSHSGDGPGGTEGGPATGRTVGASRLFKGFEKTETVVRRKKLAPPPPPAGAPPPIPPSGEGEHVTHRYPKDIWPGHKPPNHIVGGEGANDGERAGDEEQLEFFCDGCDETIPSGVERMECAVCPDEFCLCHACYDEGEVLDKRHKHELLPSAAPFHVTRAAPSAAAALEAAKALHVAEAHHGQGLAYDEADLG</sequence>
<feature type="compositionally biased region" description="Gly residues" evidence="4">
    <location>
        <begin position="143"/>
        <end position="153"/>
    </location>
</feature>
<name>D7G479_ECTSI</name>
<evidence type="ECO:0008006" key="7">
    <source>
        <dbReference type="Google" id="ProtNLM"/>
    </source>
</evidence>
<dbReference type="InterPro" id="IPR043145">
    <property type="entry name" value="Znf_ZZ_sf"/>
</dbReference>
<dbReference type="Gene3D" id="3.30.60.90">
    <property type="match status" value="1"/>
</dbReference>
<dbReference type="GO" id="GO:0008270">
    <property type="term" value="F:zinc ion binding"/>
    <property type="evidence" value="ECO:0007669"/>
    <property type="project" value="UniProtKB-KW"/>
</dbReference>
<feature type="compositionally biased region" description="Low complexity" evidence="4">
    <location>
        <begin position="73"/>
        <end position="99"/>
    </location>
</feature>
<feature type="region of interest" description="Disordered" evidence="4">
    <location>
        <begin position="171"/>
        <end position="214"/>
    </location>
</feature>
<proteinExistence type="predicted"/>
<evidence type="ECO:0000313" key="6">
    <source>
        <dbReference type="Proteomes" id="UP000002630"/>
    </source>
</evidence>
<feature type="compositionally biased region" description="Basic and acidic residues" evidence="4">
    <location>
        <begin position="197"/>
        <end position="211"/>
    </location>
</feature>
<feature type="compositionally biased region" description="Low complexity" evidence="4">
    <location>
        <begin position="131"/>
        <end position="142"/>
    </location>
</feature>
<evidence type="ECO:0000256" key="3">
    <source>
        <dbReference type="ARBA" id="ARBA00022833"/>
    </source>
</evidence>
<feature type="region of interest" description="Disordered" evidence="4">
    <location>
        <begin position="73"/>
        <end position="158"/>
    </location>
</feature>
<feature type="region of interest" description="Disordered" evidence="4">
    <location>
        <begin position="38"/>
        <end position="60"/>
    </location>
</feature>
<keyword evidence="1" id="KW-0479">Metal-binding</keyword>
<gene>
    <name evidence="5" type="ORF">Esi_0055_0045</name>
</gene>
<keyword evidence="3" id="KW-0862">Zinc</keyword>
<dbReference type="Proteomes" id="UP000002630">
    <property type="component" value="Linkage Group LG15"/>
</dbReference>